<organism evidence="1 2">
    <name type="scientific">Rhizorhabdus dicambivorans</name>
    <dbReference type="NCBI Taxonomy" id="1850238"/>
    <lineage>
        <taxon>Bacteria</taxon>
        <taxon>Pseudomonadati</taxon>
        <taxon>Pseudomonadota</taxon>
        <taxon>Alphaproteobacteria</taxon>
        <taxon>Sphingomonadales</taxon>
        <taxon>Sphingomonadaceae</taxon>
        <taxon>Rhizorhabdus</taxon>
    </lineage>
</organism>
<gene>
    <name evidence="1" type="ORF">COO09_03665</name>
</gene>
<proteinExistence type="predicted"/>
<dbReference type="Proteomes" id="UP000218934">
    <property type="component" value="Unassembled WGS sequence"/>
</dbReference>
<dbReference type="AlphaFoldDB" id="A0A2A4G121"/>
<evidence type="ECO:0008006" key="3">
    <source>
        <dbReference type="Google" id="ProtNLM"/>
    </source>
</evidence>
<evidence type="ECO:0000313" key="2">
    <source>
        <dbReference type="Proteomes" id="UP000218934"/>
    </source>
</evidence>
<dbReference type="PROSITE" id="PS51257">
    <property type="entry name" value="PROKAR_LIPOPROTEIN"/>
    <property type="match status" value="1"/>
</dbReference>
<keyword evidence="2" id="KW-1185">Reference proteome</keyword>
<comment type="caution">
    <text evidence="1">The sequence shown here is derived from an EMBL/GenBank/DDBJ whole genome shotgun (WGS) entry which is preliminary data.</text>
</comment>
<evidence type="ECO:0000313" key="1">
    <source>
        <dbReference type="EMBL" id="PCE43420.1"/>
    </source>
</evidence>
<sequence>MRKAVLGWMLPMLLLAGCELKVGKDGNDQGGDSASVSIGADGNIAVSANDGKEGVSIDTPGFGGRINIKGMRLGSDNMEIDGMKLYPGTELSAINVVDREGPDNGQVDMRFTSPAAPDKVAAYYADAGRAAGFRDVAVTRQGAAATFSAIKEDNDRVTISIAPAAGGSSGRIRVQDGK</sequence>
<reference evidence="1" key="1">
    <citation type="submission" date="2017-09" db="EMBL/GenBank/DDBJ databases">
        <title>The Catabolism of 3,6-Dichlorosalicylic acid is Initiated by the Cytochrome P450 Monooxygenase DsmABC in Rhizorhabdus dicambivorans Ndbn-20.</title>
        <authorList>
            <person name="Na L."/>
        </authorList>
    </citation>
    <scope>NUCLEOTIDE SEQUENCE [LARGE SCALE GENOMIC DNA]</scope>
    <source>
        <strain evidence="1">Ndbn-20m</strain>
    </source>
</reference>
<dbReference type="KEGG" id="rdi:CMV14_01345"/>
<protein>
    <recommendedName>
        <fullName evidence="3">Lipoprotein</fullName>
    </recommendedName>
</protein>
<dbReference type="EMBL" id="NWUF01000003">
    <property type="protein sequence ID" value="PCE43420.1"/>
    <property type="molecule type" value="Genomic_DNA"/>
</dbReference>
<dbReference type="OrthoDB" id="7594790at2"/>
<dbReference type="RefSeq" id="WP_066959815.1">
    <property type="nucleotide sequence ID" value="NZ_CP023449.1"/>
</dbReference>
<accession>A0A2A4G121</accession>
<name>A0A2A4G121_9SPHN</name>